<feature type="non-terminal residue" evidence="2">
    <location>
        <position position="983"/>
    </location>
</feature>
<dbReference type="InterPro" id="IPR011990">
    <property type="entry name" value="TPR-like_helical_dom_sf"/>
</dbReference>
<evidence type="ECO:0000313" key="2">
    <source>
        <dbReference type="EMBL" id="SUZ93686.1"/>
    </source>
</evidence>
<dbReference type="InterPro" id="IPR021280">
    <property type="entry name" value="TMEM260-like"/>
</dbReference>
<sequence length="983" mass="113505">VLAVSFIVYYLTMAPTVSYWDCGEFIATSYILGVPHPPGSPLYLILGRIFSMLPTNPDIAFRVNIISPIVSALACMLLYLIIVKIVLHWRGKIRDYNDIIVVFGSALVGSLTFAFTDSHWFNAVEAEVYAISTFFTAIVVWLILLWSERADESGSERYILIIAYMFGLAIGVHILNLLTLPFLALIIYFRKMKFEWKTFFITMAITAAVFLVIHNGIIKGLPKMSKVLGLGGVAAIIVITFAVTVWAINNKRRLLSLMFSSVVLILIGYSSYVTIFIRSNQDPRIDENDPETITRAISYMEREQYGAIGQLPRKYIKNKVGTPTHKVEIVGNPENVKRDQKGRIISREFSSRQNRKYMFHNFGTQWEFFWGYQVKKMYWRYFLWQFAGRGPTGESGVTAFGANSPAHPSPQDGVYWFHYGLPLAFLLGLFGIFYHFNKDGDRAFSVLTLFLMTGLAVILYLNQDNPQPRERDYSYVGSFLAFSIWVGIGTVGICDWVLQFFKDKQLGTRFTSFLVIFQLLAVPGLMLRANYHEHDRSGNLVAWDYSYNLLQSCEPNAVLFTNGDNDTFPLWYLQEVEGIRTDVTVANLSLLNTPWYIQQLREIRSIASSRQEFSTSAQPIIKLSDKQIRDLTRGLTPWQKREVTLPVNSQEKITWTVKPTYAGQALKIQDMMIMQIINDAKWASPIYFAVTVSPSNRLGLEPYLEMDGLSYRLRPYKTKGLNPENMSKHLVTEFGQEEWSKPFDRKEWNKDEGRIWFKTYDPRYLFRHLGNENVYYNEQVIRLLQNYRSAYMQLAVHYFMDYQKLSKEQKEADDGFSLKTKVMTVLDEMNENIPENTIRMDSKELYYQMGRLYYGVGQEEKLREVLNNLLLRDDITIKDRVGYGQSYLVELDEPAVARDIFETLYNSYNKAELIVQTRGLEKAGLSSKSWKQWQNNYSNIVSHLVIAYQRLEMEAEAETVLTGWLDRNPNDRQAKKLLNEIKG</sequence>
<feature type="transmembrane region" description="Helical" evidence="1">
    <location>
        <begin position="128"/>
        <end position="146"/>
    </location>
</feature>
<feature type="non-terminal residue" evidence="2">
    <location>
        <position position="1"/>
    </location>
</feature>
<gene>
    <name evidence="2" type="ORF">METZ01_LOCUS46540</name>
</gene>
<dbReference type="Pfam" id="PF11028">
    <property type="entry name" value="TMEM260-like"/>
    <property type="match status" value="1"/>
</dbReference>
<dbReference type="EMBL" id="UINC01002168">
    <property type="protein sequence ID" value="SUZ93686.1"/>
    <property type="molecule type" value="Genomic_DNA"/>
</dbReference>
<dbReference type="InterPro" id="IPR052724">
    <property type="entry name" value="GT117_domain-containing"/>
</dbReference>
<feature type="transmembrane region" description="Helical" evidence="1">
    <location>
        <begin position="99"/>
        <end position="116"/>
    </location>
</feature>
<accession>A0A381RP73</accession>
<feature type="transmembrane region" description="Helical" evidence="1">
    <location>
        <begin position="254"/>
        <end position="277"/>
    </location>
</feature>
<dbReference type="PANTHER" id="PTHR16214">
    <property type="entry name" value="TRANSMEMBRANE PROTEIN 260"/>
    <property type="match status" value="1"/>
</dbReference>
<feature type="transmembrane region" description="Helical" evidence="1">
    <location>
        <begin position="227"/>
        <end position="248"/>
    </location>
</feature>
<feature type="transmembrane region" description="Helical" evidence="1">
    <location>
        <begin position="510"/>
        <end position="527"/>
    </location>
</feature>
<dbReference type="AlphaFoldDB" id="A0A381RP73"/>
<keyword evidence="1" id="KW-1133">Transmembrane helix</keyword>
<keyword evidence="1" id="KW-0472">Membrane</keyword>
<keyword evidence="1" id="KW-0812">Transmembrane</keyword>
<organism evidence="2">
    <name type="scientific">marine metagenome</name>
    <dbReference type="NCBI Taxonomy" id="408172"/>
    <lineage>
        <taxon>unclassified sequences</taxon>
        <taxon>metagenomes</taxon>
        <taxon>ecological metagenomes</taxon>
    </lineage>
</organism>
<feature type="transmembrane region" description="Helical" evidence="1">
    <location>
        <begin position="199"/>
        <end position="218"/>
    </location>
</feature>
<protein>
    <recommendedName>
        <fullName evidence="3">DUF2723 domain-containing protein</fullName>
    </recommendedName>
</protein>
<reference evidence="2" key="1">
    <citation type="submission" date="2018-05" db="EMBL/GenBank/DDBJ databases">
        <authorList>
            <person name="Lanie J.A."/>
            <person name="Ng W.-L."/>
            <person name="Kazmierczak K.M."/>
            <person name="Andrzejewski T.M."/>
            <person name="Davidsen T.M."/>
            <person name="Wayne K.J."/>
            <person name="Tettelin H."/>
            <person name="Glass J.I."/>
            <person name="Rusch D."/>
            <person name="Podicherti R."/>
            <person name="Tsui H.-C.T."/>
            <person name="Winkler M.E."/>
        </authorList>
    </citation>
    <scope>NUCLEOTIDE SEQUENCE</scope>
</reference>
<feature type="transmembrane region" description="Helical" evidence="1">
    <location>
        <begin position="416"/>
        <end position="436"/>
    </location>
</feature>
<evidence type="ECO:0000256" key="1">
    <source>
        <dbReference type="SAM" id="Phobius"/>
    </source>
</evidence>
<dbReference type="PANTHER" id="PTHR16214:SF3">
    <property type="entry name" value="TRANSMEMBRANE PROTEIN 260"/>
    <property type="match status" value="1"/>
</dbReference>
<proteinExistence type="predicted"/>
<feature type="transmembrane region" description="Helical" evidence="1">
    <location>
        <begin position="442"/>
        <end position="461"/>
    </location>
</feature>
<dbReference type="SUPFAM" id="SSF48452">
    <property type="entry name" value="TPR-like"/>
    <property type="match status" value="1"/>
</dbReference>
<evidence type="ECO:0008006" key="3">
    <source>
        <dbReference type="Google" id="ProtNLM"/>
    </source>
</evidence>
<feature type="transmembrane region" description="Helical" evidence="1">
    <location>
        <begin position="473"/>
        <end position="498"/>
    </location>
</feature>
<name>A0A381RP73_9ZZZZ</name>
<feature type="transmembrane region" description="Helical" evidence="1">
    <location>
        <begin position="65"/>
        <end position="87"/>
    </location>
</feature>
<feature type="transmembrane region" description="Helical" evidence="1">
    <location>
        <begin position="158"/>
        <end position="187"/>
    </location>
</feature>